<proteinExistence type="inferred from homology"/>
<evidence type="ECO:0000256" key="10">
    <source>
        <dbReference type="ARBA" id="ARBA00023027"/>
    </source>
</evidence>
<evidence type="ECO:0000256" key="6">
    <source>
        <dbReference type="ARBA" id="ARBA00012125"/>
    </source>
</evidence>
<evidence type="ECO:0000313" key="18">
    <source>
        <dbReference type="Proteomes" id="UP000036987"/>
    </source>
</evidence>
<dbReference type="Gene3D" id="3.40.50.720">
    <property type="entry name" value="NAD(P)-binding Rossmann-like Domain"/>
    <property type="match status" value="2"/>
</dbReference>
<keyword evidence="10" id="KW-0520">NAD</keyword>
<dbReference type="GO" id="GO:0005737">
    <property type="term" value="C:cytoplasm"/>
    <property type="evidence" value="ECO:0000318"/>
    <property type="project" value="GO_Central"/>
</dbReference>
<comment type="subcellular location">
    <subcellularLocation>
        <location evidence="3">Cytoplasm</location>
    </subcellularLocation>
</comment>
<protein>
    <recommendedName>
        <fullName evidence="6">inositol-3-phosphate synthase</fullName>
        <ecNumber evidence="6">5.5.1.4</ecNumber>
    </recommendedName>
    <alternativeName>
        <fullName evidence="15">Myo-inositol 1-phosphate synthase</fullName>
    </alternativeName>
</protein>
<dbReference type="SUPFAM" id="SSF55347">
    <property type="entry name" value="Glyceraldehyde-3-phosphate dehydrogenase-like, C-terminal domain"/>
    <property type="match status" value="1"/>
</dbReference>
<comment type="similarity">
    <text evidence="5">Belongs to the myo-inositol 1-phosphate synthase family.</text>
</comment>
<dbReference type="UniPathway" id="UPA00823">
    <property type="reaction ID" value="UER00787"/>
</dbReference>
<comment type="pathway">
    <text evidence="4">Polyol metabolism; myo-inositol biosynthesis; myo-inositol from D-glucose 6-phosphate: step 1/2.</text>
</comment>
<evidence type="ECO:0000256" key="2">
    <source>
        <dbReference type="ARBA" id="ARBA00001911"/>
    </source>
</evidence>
<name>A0A0K9P3Y0_ZOSMR</name>
<evidence type="ECO:0000313" key="17">
    <source>
        <dbReference type="EMBL" id="KMZ63684.1"/>
    </source>
</evidence>
<dbReference type="PANTHER" id="PTHR11510">
    <property type="entry name" value="MYO-INOSITOL-1 PHOSPHATE SYNTHASE"/>
    <property type="match status" value="1"/>
</dbReference>
<dbReference type="Pfam" id="PF07994">
    <property type="entry name" value="NAD_binding_5"/>
    <property type="match status" value="1"/>
</dbReference>
<evidence type="ECO:0000256" key="12">
    <source>
        <dbReference type="ARBA" id="ARBA00023209"/>
    </source>
</evidence>
<evidence type="ECO:0000256" key="14">
    <source>
        <dbReference type="ARBA" id="ARBA00023264"/>
    </source>
</evidence>
<keyword evidence="14" id="KW-1208">Phospholipid metabolism</keyword>
<dbReference type="GO" id="GO:0006021">
    <property type="term" value="P:inositol biosynthetic process"/>
    <property type="evidence" value="ECO:0000318"/>
    <property type="project" value="GO_Central"/>
</dbReference>
<organism evidence="17 18">
    <name type="scientific">Zostera marina</name>
    <name type="common">Eelgrass</name>
    <dbReference type="NCBI Taxonomy" id="29655"/>
    <lineage>
        <taxon>Eukaryota</taxon>
        <taxon>Viridiplantae</taxon>
        <taxon>Streptophyta</taxon>
        <taxon>Embryophyta</taxon>
        <taxon>Tracheophyta</taxon>
        <taxon>Spermatophyta</taxon>
        <taxon>Magnoliopsida</taxon>
        <taxon>Liliopsida</taxon>
        <taxon>Zosteraceae</taxon>
        <taxon>Zostera</taxon>
    </lineage>
</organism>
<evidence type="ECO:0000256" key="13">
    <source>
        <dbReference type="ARBA" id="ARBA00023235"/>
    </source>
</evidence>
<accession>A0A0K9P3Y0</accession>
<comment type="cofactor">
    <cofactor evidence="2">
        <name>NAD(+)</name>
        <dbReference type="ChEBI" id="CHEBI:57540"/>
    </cofactor>
</comment>
<dbReference type="OMA" id="FIMGAPN"/>
<evidence type="ECO:0000256" key="11">
    <source>
        <dbReference type="ARBA" id="ARBA00023098"/>
    </source>
</evidence>
<dbReference type="GO" id="GO:0004512">
    <property type="term" value="F:inositol-3-phosphate synthase activity"/>
    <property type="evidence" value="ECO:0000318"/>
    <property type="project" value="GO_Central"/>
</dbReference>
<dbReference type="InterPro" id="IPR002587">
    <property type="entry name" value="Myo-inos-1-P_Synthase"/>
</dbReference>
<feature type="domain" description="Myo-inositol-1-phosphate synthase GAPDH-like" evidence="16">
    <location>
        <begin position="310"/>
        <end position="423"/>
    </location>
</feature>
<dbReference type="Pfam" id="PF01658">
    <property type="entry name" value="Inos-1-P_synth"/>
    <property type="match status" value="1"/>
</dbReference>
<comment type="catalytic activity">
    <reaction evidence="1">
        <text>D-glucose 6-phosphate = 1D-myo-inositol 3-phosphate</text>
        <dbReference type="Rhea" id="RHEA:10716"/>
        <dbReference type="ChEBI" id="CHEBI:58401"/>
        <dbReference type="ChEBI" id="CHEBI:61548"/>
        <dbReference type="EC" id="5.5.1.4"/>
    </reaction>
</comment>
<evidence type="ECO:0000256" key="7">
    <source>
        <dbReference type="ARBA" id="ARBA00022490"/>
    </source>
</evidence>
<keyword evidence="8" id="KW-0444">Lipid biosynthesis</keyword>
<evidence type="ECO:0000256" key="9">
    <source>
        <dbReference type="ARBA" id="ARBA00022550"/>
    </source>
</evidence>
<dbReference type="InterPro" id="IPR036291">
    <property type="entry name" value="NAD(P)-bd_dom_sf"/>
</dbReference>
<dbReference type="AlphaFoldDB" id="A0A0K9P3Y0"/>
<evidence type="ECO:0000259" key="16">
    <source>
        <dbReference type="Pfam" id="PF01658"/>
    </source>
</evidence>
<evidence type="ECO:0000256" key="8">
    <source>
        <dbReference type="ARBA" id="ARBA00022516"/>
    </source>
</evidence>
<evidence type="ECO:0000256" key="4">
    <source>
        <dbReference type="ARBA" id="ARBA00005117"/>
    </source>
</evidence>
<comment type="caution">
    <text evidence="17">The sequence shown here is derived from an EMBL/GenBank/DDBJ whole genome shotgun (WGS) entry which is preliminary data.</text>
</comment>
<evidence type="ECO:0000256" key="3">
    <source>
        <dbReference type="ARBA" id="ARBA00004496"/>
    </source>
</evidence>
<dbReference type="SUPFAM" id="SSF51735">
    <property type="entry name" value="NAD(P)-binding Rossmann-fold domains"/>
    <property type="match status" value="1"/>
</dbReference>
<dbReference type="EC" id="5.5.1.4" evidence="6"/>
<dbReference type="FunFam" id="3.40.50.720:FF:000069">
    <property type="entry name" value="Inositol-3-phosphate synthase 1"/>
    <property type="match status" value="1"/>
</dbReference>
<dbReference type="Proteomes" id="UP000036987">
    <property type="component" value="Unassembled WGS sequence"/>
</dbReference>
<reference evidence="18" key="1">
    <citation type="journal article" date="2016" name="Nature">
        <title>The genome of the seagrass Zostera marina reveals angiosperm adaptation to the sea.</title>
        <authorList>
            <person name="Olsen J.L."/>
            <person name="Rouze P."/>
            <person name="Verhelst B."/>
            <person name="Lin Y.-C."/>
            <person name="Bayer T."/>
            <person name="Collen J."/>
            <person name="Dattolo E."/>
            <person name="De Paoli E."/>
            <person name="Dittami S."/>
            <person name="Maumus F."/>
            <person name="Michel G."/>
            <person name="Kersting A."/>
            <person name="Lauritano C."/>
            <person name="Lohaus R."/>
            <person name="Toepel M."/>
            <person name="Tonon T."/>
            <person name="Vanneste K."/>
            <person name="Amirebrahimi M."/>
            <person name="Brakel J."/>
            <person name="Bostroem C."/>
            <person name="Chovatia M."/>
            <person name="Grimwood J."/>
            <person name="Jenkins J.W."/>
            <person name="Jueterbock A."/>
            <person name="Mraz A."/>
            <person name="Stam W.T."/>
            <person name="Tice H."/>
            <person name="Bornberg-Bauer E."/>
            <person name="Green P.J."/>
            <person name="Pearson G.A."/>
            <person name="Procaccini G."/>
            <person name="Duarte C.M."/>
            <person name="Schmutz J."/>
            <person name="Reusch T.B.H."/>
            <person name="Van de Peer Y."/>
        </authorList>
    </citation>
    <scope>NUCLEOTIDE SEQUENCE [LARGE SCALE GENOMIC DNA]</scope>
    <source>
        <strain evidence="18">cv. Finnish</strain>
    </source>
</reference>
<dbReference type="PIRSF" id="PIRSF015578">
    <property type="entry name" value="Myoinos-ppht_syn"/>
    <property type="match status" value="1"/>
</dbReference>
<keyword evidence="18" id="KW-1185">Reference proteome</keyword>
<keyword evidence="11" id="KW-0443">Lipid metabolism</keyword>
<dbReference type="EMBL" id="LFYR01001213">
    <property type="protein sequence ID" value="KMZ63684.1"/>
    <property type="molecule type" value="Genomic_DNA"/>
</dbReference>
<dbReference type="FunFam" id="3.30.360.10:FF:000055">
    <property type="entry name" value="Putative myo-inositol-1-phosphate synthase"/>
    <property type="match status" value="1"/>
</dbReference>
<dbReference type="FunFam" id="3.40.50.720:FF:000107">
    <property type="entry name" value="inositol-3-phosphate synthase"/>
    <property type="match status" value="1"/>
</dbReference>
<sequence length="510" mass="56156">MFIESFRVESPNVRYGENEIETVYSYETTELVRDDGSDSHQWFVKPKTIKYRFKTDTRIPKLGVMLVGWGGNNGSTLTAGIIANREGICWATKEKDHKSNYYGSITQASTVRVGSFNGEEIYAPFNALIPMVNPNDIVLGGWDINCANMADAMVRAKVFDIDLQKKLKPYMASMVPLPGIYNADFIAANQDSRANNVIKGTKKEQVDQIIKDIREFKETEKVDKVIVLWTANTERYSNVSVGVNDSIESLLSSLEKNEPEMSPSTLYAIACSMENVPFINGSPQNTFVPGLIDLAVKNNSLIGGDDFKSGQTKLKSVLVDFLVGAGIKPTSIVSYNHLGNNDGMNLSAPQTFRSKEISKSNVVDDMVGSNGILYQPGEHPDHVVVIKYVPNVGDSKRAMDEYVSEIFMGGKNTIAIHNTCEDSLLAAPIILDLVLLAELSTRINLKSEGEDKFHSFHPVATILSYLSKAPLVPPGTPVVNALSKQRAMLENILRACIGLAPENNMILECK</sequence>
<evidence type="ECO:0000256" key="15">
    <source>
        <dbReference type="ARBA" id="ARBA00032949"/>
    </source>
</evidence>
<dbReference type="GO" id="GO:0008654">
    <property type="term" value="P:phospholipid biosynthetic process"/>
    <property type="evidence" value="ECO:0007669"/>
    <property type="project" value="UniProtKB-KW"/>
</dbReference>
<gene>
    <name evidence="17" type="ORF">ZOSMA_3G01680</name>
</gene>
<keyword evidence="9" id="KW-0398">Inositol biosynthesis</keyword>
<keyword evidence="7" id="KW-0963">Cytoplasm</keyword>
<dbReference type="OrthoDB" id="2887at2759"/>
<keyword evidence="13" id="KW-0413">Isomerase</keyword>
<evidence type="ECO:0000256" key="5">
    <source>
        <dbReference type="ARBA" id="ARBA00010813"/>
    </source>
</evidence>
<evidence type="ECO:0000256" key="1">
    <source>
        <dbReference type="ARBA" id="ARBA00000113"/>
    </source>
</evidence>
<dbReference type="STRING" id="29655.A0A0K9P3Y0"/>
<dbReference type="InterPro" id="IPR013021">
    <property type="entry name" value="Myo-inos-1-P_Synthase_GAPDH"/>
</dbReference>
<keyword evidence="12" id="KW-0594">Phospholipid biosynthesis</keyword>